<dbReference type="Proteomes" id="UP000001064">
    <property type="component" value="Unassembled WGS sequence"/>
</dbReference>
<keyword evidence="1" id="KW-0812">Transmembrane</keyword>
<gene>
    <name evidence="3" type="ORF">DICPUDRAFT_154224</name>
</gene>
<keyword evidence="2" id="KW-0732">Signal</keyword>
<dbReference type="RefSeq" id="XP_003289768.1">
    <property type="nucleotide sequence ID" value="XM_003289720.1"/>
</dbReference>
<dbReference type="InParanoid" id="F0ZQS6"/>
<keyword evidence="1" id="KW-0472">Membrane</keyword>
<dbReference type="VEuPathDB" id="AmoebaDB:DICPUDRAFT_154224"/>
<accession>F0ZQS6</accession>
<reference evidence="4" key="1">
    <citation type="journal article" date="2011" name="Genome Biol.">
        <title>Comparative genomics of the social amoebae Dictyostelium discoideum and Dictyostelium purpureum.</title>
        <authorList>
            <consortium name="US DOE Joint Genome Institute (JGI-PGF)"/>
            <person name="Sucgang R."/>
            <person name="Kuo A."/>
            <person name="Tian X."/>
            <person name="Salerno W."/>
            <person name="Parikh A."/>
            <person name="Feasley C.L."/>
            <person name="Dalin E."/>
            <person name="Tu H."/>
            <person name="Huang E."/>
            <person name="Barry K."/>
            <person name="Lindquist E."/>
            <person name="Shapiro H."/>
            <person name="Bruce D."/>
            <person name="Schmutz J."/>
            <person name="Salamov A."/>
            <person name="Fey P."/>
            <person name="Gaudet P."/>
            <person name="Anjard C."/>
            <person name="Babu M.M."/>
            <person name="Basu S."/>
            <person name="Bushmanova Y."/>
            <person name="van der Wel H."/>
            <person name="Katoh-Kurasawa M."/>
            <person name="Dinh C."/>
            <person name="Coutinho P.M."/>
            <person name="Saito T."/>
            <person name="Elias M."/>
            <person name="Schaap P."/>
            <person name="Kay R.R."/>
            <person name="Henrissat B."/>
            <person name="Eichinger L."/>
            <person name="Rivero F."/>
            <person name="Putnam N.H."/>
            <person name="West C.M."/>
            <person name="Loomis W.F."/>
            <person name="Chisholm R.L."/>
            <person name="Shaulsky G."/>
            <person name="Strassmann J.E."/>
            <person name="Queller D.C."/>
            <person name="Kuspa A."/>
            <person name="Grigoriev I.V."/>
        </authorList>
    </citation>
    <scope>NUCLEOTIDE SEQUENCE [LARGE SCALE GENOMIC DNA]</scope>
    <source>
        <strain evidence="4">QSDP1</strain>
    </source>
</reference>
<feature type="transmembrane region" description="Helical" evidence="1">
    <location>
        <begin position="306"/>
        <end position="327"/>
    </location>
</feature>
<feature type="signal peptide" evidence="2">
    <location>
        <begin position="1"/>
        <end position="19"/>
    </location>
</feature>
<evidence type="ECO:0000313" key="3">
    <source>
        <dbReference type="EMBL" id="EGC33691.1"/>
    </source>
</evidence>
<sequence>MKKYILLIFIFTVINCCLGGQFFGNISSDLKNLKPTSKVFSYNLVLENINDYYFSYLNFNENFTYTGYHLGLTFKNFKPWMIVDSKKCKLSKYIIIIIQDLFISYIKIFKFIYSIYVDFNTTVYSVRDAYYDIKEKVYVFSKTLPLQVFRLEVLKNTTEMFNIEGVYISQNLNSYVSSYKNQFVFLGKNEADPVMMLYLFNTNTKSLELLFQTNKKVKYSSINLVRGLNPRFVYFSNLNTNAEGYLFDLETKTIESFNTTKKNRNQDGVVTSLVANEFLTSIVPNFRYVPIAYDSSYYKETISTALSVNSFNLSLVFILLLTSLILLI</sequence>
<proteinExistence type="predicted"/>
<feature type="chain" id="PRO_5003263805" evidence="2">
    <location>
        <begin position="20"/>
        <end position="328"/>
    </location>
</feature>
<evidence type="ECO:0000256" key="2">
    <source>
        <dbReference type="SAM" id="SignalP"/>
    </source>
</evidence>
<dbReference type="AlphaFoldDB" id="F0ZQS6"/>
<dbReference type="GeneID" id="10503123"/>
<keyword evidence="1" id="KW-1133">Transmembrane helix</keyword>
<evidence type="ECO:0000256" key="1">
    <source>
        <dbReference type="SAM" id="Phobius"/>
    </source>
</evidence>
<organism evidence="3 4">
    <name type="scientific">Dictyostelium purpureum</name>
    <name type="common">Slime mold</name>
    <dbReference type="NCBI Taxonomy" id="5786"/>
    <lineage>
        <taxon>Eukaryota</taxon>
        <taxon>Amoebozoa</taxon>
        <taxon>Evosea</taxon>
        <taxon>Eumycetozoa</taxon>
        <taxon>Dictyostelia</taxon>
        <taxon>Dictyosteliales</taxon>
        <taxon>Dictyosteliaceae</taxon>
        <taxon>Dictyostelium</taxon>
    </lineage>
</organism>
<protein>
    <submittedName>
        <fullName evidence="3">Uncharacterized protein</fullName>
    </submittedName>
</protein>
<dbReference type="EMBL" id="GL871130">
    <property type="protein sequence ID" value="EGC33691.1"/>
    <property type="molecule type" value="Genomic_DNA"/>
</dbReference>
<name>F0ZQS6_DICPU</name>
<keyword evidence="4" id="KW-1185">Reference proteome</keyword>
<evidence type="ECO:0000313" key="4">
    <source>
        <dbReference type="Proteomes" id="UP000001064"/>
    </source>
</evidence>
<dbReference type="KEGG" id="dpp:DICPUDRAFT_154224"/>